<evidence type="ECO:0000259" key="1">
    <source>
        <dbReference type="Pfam" id="PF13460"/>
    </source>
</evidence>
<dbReference type="Gene3D" id="3.40.50.720">
    <property type="entry name" value="NAD(P)-binding Rossmann-like Domain"/>
    <property type="match status" value="1"/>
</dbReference>
<dbReference type="PANTHER" id="PTHR47129:SF1">
    <property type="entry name" value="NMRA-LIKE DOMAIN-CONTAINING PROTEIN"/>
    <property type="match status" value="1"/>
</dbReference>
<feature type="domain" description="NAD(P)-binding" evidence="1">
    <location>
        <begin position="9"/>
        <end position="184"/>
    </location>
</feature>
<protein>
    <submittedName>
        <fullName evidence="2">NAD(P)H dehydrogenase (Quinone)</fullName>
    </submittedName>
</protein>
<dbReference type="SUPFAM" id="SSF51735">
    <property type="entry name" value="NAD(P)-binding Rossmann-fold domains"/>
    <property type="match status" value="1"/>
</dbReference>
<dbReference type="RefSeq" id="WP_092679131.1">
    <property type="nucleotide sequence ID" value="NZ_FNMZ01000001.1"/>
</dbReference>
<keyword evidence="3" id="KW-1185">Reference proteome</keyword>
<name>A0A1H2QDW5_9RHOB</name>
<gene>
    <name evidence="2" type="ORF">SAMN05444336_10125</name>
</gene>
<dbReference type="STRING" id="356660.SAMN05444336_10125"/>
<dbReference type="Pfam" id="PF13460">
    <property type="entry name" value="NAD_binding_10"/>
    <property type="match status" value="1"/>
</dbReference>
<dbReference type="PANTHER" id="PTHR47129">
    <property type="entry name" value="QUINONE OXIDOREDUCTASE 2"/>
    <property type="match status" value="1"/>
</dbReference>
<dbReference type="InterPro" id="IPR036291">
    <property type="entry name" value="NAD(P)-bd_dom_sf"/>
</dbReference>
<dbReference type="EMBL" id="FNMZ01000001">
    <property type="protein sequence ID" value="SDW05346.1"/>
    <property type="molecule type" value="Genomic_DNA"/>
</dbReference>
<proteinExistence type="predicted"/>
<organism evidence="2 3">
    <name type="scientific">Albimonas donghaensis</name>
    <dbReference type="NCBI Taxonomy" id="356660"/>
    <lineage>
        <taxon>Bacteria</taxon>
        <taxon>Pseudomonadati</taxon>
        <taxon>Pseudomonadota</taxon>
        <taxon>Alphaproteobacteria</taxon>
        <taxon>Rhodobacterales</taxon>
        <taxon>Paracoccaceae</taxon>
        <taxon>Albimonas</taxon>
    </lineage>
</organism>
<sequence>MTYAVTAVSGQLGAEIARKLIALPGGARVVGLARTPSRVAVPGIEARPGDYDRPEQLRTALAGVDALVIVSGMAAPELRIQQHRNVINAARAAGVKKLFYTSIIGPEEGSRFSPVVRSNRQTEADIRASGLDWAIGRNGIYIEPDIDFIDSYKARGEIANSAGQGRCGYTTRPELAHAYAALLTRDDVNGGVYDLNGPPMSQTELAAHLNRAFDADLVYREMTPEAFVEDRSAALGDFIGPIIGGIYEGIRQGVYDRPGDYAEVTGRPHQSWGDYFAAFRP</sequence>
<dbReference type="Proteomes" id="UP000199118">
    <property type="component" value="Unassembled WGS sequence"/>
</dbReference>
<evidence type="ECO:0000313" key="2">
    <source>
        <dbReference type="EMBL" id="SDW05346.1"/>
    </source>
</evidence>
<reference evidence="2 3" key="1">
    <citation type="submission" date="2016-10" db="EMBL/GenBank/DDBJ databases">
        <authorList>
            <person name="de Groot N.N."/>
        </authorList>
    </citation>
    <scope>NUCLEOTIDE SEQUENCE [LARGE SCALE GENOMIC DNA]</scope>
    <source>
        <strain evidence="2 3">DSM 17890</strain>
    </source>
</reference>
<dbReference type="OrthoDB" id="7771794at2"/>
<evidence type="ECO:0000313" key="3">
    <source>
        <dbReference type="Proteomes" id="UP000199118"/>
    </source>
</evidence>
<dbReference type="Gene3D" id="3.90.25.10">
    <property type="entry name" value="UDP-galactose 4-epimerase, domain 1"/>
    <property type="match status" value="1"/>
</dbReference>
<dbReference type="InterPro" id="IPR052718">
    <property type="entry name" value="NmrA-type_oxidoreductase"/>
</dbReference>
<dbReference type="InterPro" id="IPR016040">
    <property type="entry name" value="NAD(P)-bd_dom"/>
</dbReference>
<accession>A0A1H2QDW5</accession>
<dbReference type="AlphaFoldDB" id="A0A1H2QDW5"/>